<protein>
    <recommendedName>
        <fullName evidence="3">30S ribosomal protein S21</fullName>
    </recommendedName>
</protein>
<evidence type="ECO:0000313" key="1">
    <source>
        <dbReference type="EMBL" id="OGF77941.1"/>
    </source>
</evidence>
<comment type="caution">
    <text evidence="1">The sequence shown here is derived from an EMBL/GenBank/DDBJ whole genome shotgun (WGS) entry which is preliminary data.</text>
</comment>
<evidence type="ECO:0000313" key="2">
    <source>
        <dbReference type="Proteomes" id="UP000177723"/>
    </source>
</evidence>
<dbReference type="AlphaFoldDB" id="A0A1F5WRR5"/>
<gene>
    <name evidence="1" type="ORF">A3F23_03820</name>
</gene>
<organism evidence="1 2">
    <name type="scientific">Candidatus Giovannonibacteria bacterium RIFCSPHIGHO2_12_FULL_43_15</name>
    <dbReference type="NCBI Taxonomy" id="1798341"/>
    <lineage>
        <taxon>Bacteria</taxon>
        <taxon>Candidatus Giovannoniibacteriota</taxon>
    </lineage>
</organism>
<name>A0A1F5WRR5_9BACT</name>
<accession>A0A1F5WRR5</accession>
<sequence>MVVEVKRKDSESVGGLLRRFTRKIQRSKILIEARSRQYRARSKSGFKKKKEALRRIAWQRDMDKQRKLGKIE</sequence>
<evidence type="ECO:0008006" key="3">
    <source>
        <dbReference type="Google" id="ProtNLM"/>
    </source>
</evidence>
<proteinExistence type="predicted"/>
<reference evidence="1 2" key="1">
    <citation type="journal article" date="2016" name="Nat. Commun.">
        <title>Thousands of microbial genomes shed light on interconnected biogeochemical processes in an aquifer system.</title>
        <authorList>
            <person name="Anantharaman K."/>
            <person name="Brown C.T."/>
            <person name="Hug L.A."/>
            <person name="Sharon I."/>
            <person name="Castelle C.J."/>
            <person name="Probst A.J."/>
            <person name="Thomas B.C."/>
            <person name="Singh A."/>
            <person name="Wilkins M.J."/>
            <person name="Karaoz U."/>
            <person name="Brodie E.L."/>
            <person name="Williams K.H."/>
            <person name="Hubbard S.S."/>
            <person name="Banfield J.F."/>
        </authorList>
    </citation>
    <scope>NUCLEOTIDE SEQUENCE [LARGE SCALE GENOMIC DNA]</scope>
</reference>
<dbReference type="EMBL" id="MFHT01000008">
    <property type="protein sequence ID" value="OGF77941.1"/>
    <property type="molecule type" value="Genomic_DNA"/>
</dbReference>
<dbReference type="Proteomes" id="UP000177723">
    <property type="component" value="Unassembled WGS sequence"/>
</dbReference>